<evidence type="ECO:0000313" key="4">
    <source>
        <dbReference type="Proteomes" id="UP001597307"/>
    </source>
</evidence>
<feature type="compositionally biased region" description="Low complexity" evidence="1">
    <location>
        <begin position="35"/>
        <end position="51"/>
    </location>
</feature>
<protein>
    <submittedName>
        <fullName evidence="3">SurA N-terminal domain-containing protein</fullName>
    </submittedName>
</protein>
<feature type="compositionally biased region" description="Low complexity" evidence="1">
    <location>
        <begin position="237"/>
        <end position="247"/>
    </location>
</feature>
<feature type="region of interest" description="Disordered" evidence="1">
    <location>
        <begin position="183"/>
        <end position="258"/>
    </location>
</feature>
<keyword evidence="4" id="KW-1185">Reference proteome</keyword>
<dbReference type="Proteomes" id="UP001597307">
    <property type="component" value="Unassembled WGS sequence"/>
</dbReference>
<evidence type="ECO:0000256" key="2">
    <source>
        <dbReference type="SAM" id="SignalP"/>
    </source>
</evidence>
<reference evidence="4" key="1">
    <citation type="journal article" date="2019" name="Int. J. Syst. Evol. Microbiol.">
        <title>The Global Catalogue of Microorganisms (GCM) 10K type strain sequencing project: providing services to taxonomists for standard genome sequencing and annotation.</title>
        <authorList>
            <consortium name="The Broad Institute Genomics Platform"/>
            <consortium name="The Broad Institute Genome Sequencing Center for Infectious Disease"/>
            <person name="Wu L."/>
            <person name="Ma J."/>
        </authorList>
    </citation>
    <scope>NUCLEOTIDE SEQUENCE [LARGE SCALE GENOMIC DNA]</scope>
    <source>
        <strain evidence="4">JCM 11496</strain>
    </source>
</reference>
<dbReference type="RefSeq" id="WP_343877000.1">
    <property type="nucleotide sequence ID" value="NZ_BAAAIJ010000001.1"/>
</dbReference>
<dbReference type="InterPro" id="IPR050245">
    <property type="entry name" value="PrsA_foldase"/>
</dbReference>
<organism evidence="3 4">
    <name type="scientific">Arthrobacter flavus</name>
    <dbReference type="NCBI Taxonomy" id="95172"/>
    <lineage>
        <taxon>Bacteria</taxon>
        <taxon>Bacillati</taxon>
        <taxon>Actinomycetota</taxon>
        <taxon>Actinomycetes</taxon>
        <taxon>Micrococcales</taxon>
        <taxon>Micrococcaceae</taxon>
        <taxon>Arthrobacter</taxon>
    </lineage>
</organism>
<dbReference type="PANTHER" id="PTHR47245:SF2">
    <property type="entry name" value="PEPTIDYL-PROLYL CIS-TRANS ISOMERASE HP_0175-RELATED"/>
    <property type="match status" value="1"/>
</dbReference>
<dbReference type="EMBL" id="JBHUGA010000001">
    <property type="protein sequence ID" value="MFD1845033.1"/>
    <property type="molecule type" value="Genomic_DNA"/>
</dbReference>
<dbReference type="SUPFAM" id="SSF109998">
    <property type="entry name" value="Triger factor/SurA peptide-binding domain-like"/>
    <property type="match status" value="1"/>
</dbReference>
<evidence type="ECO:0000256" key="1">
    <source>
        <dbReference type="SAM" id="MobiDB-lite"/>
    </source>
</evidence>
<comment type="caution">
    <text evidence="3">The sequence shown here is derived from an EMBL/GenBank/DDBJ whole genome shotgun (WGS) entry which is preliminary data.</text>
</comment>
<dbReference type="Pfam" id="PF13624">
    <property type="entry name" value="SurA_N_3"/>
    <property type="match status" value="1"/>
</dbReference>
<dbReference type="Gene3D" id="1.10.4030.10">
    <property type="entry name" value="Porin chaperone SurA, peptide-binding domain"/>
    <property type="match status" value="1"/>
</dbReference>
<accession>A0ABW4Q375</accession>
<dbReference type="InterPro" id="IPR027304">
    <property type="entry name" value="Trigger_fact/SurA_dom_sf"/>
</dbReference>
<feature type="signal peptide" evidence="2">
    <location>
        <begin position="1"/>
        <end position="20"/>
    </location>
</feature>
<dbReference type="PROSITE" id="PS51257">
    <property type="entry name" value="PROKAR_LIPOPROTEIN"/>
    <property type="match status" value="1"/>
</dbReference>
<dbReference type="PANTHER" id="PTHR47245">
    <property type="entry name" value="PEPTIDYLPROLYL ISOMERASE"/>
    <property type="match status" value="1"/>
</dbReference>
<evidence type="ECO:0000313" key="3">
    <source>
        <dbReference type="EMBL" id="MFD1845033.1"/>
    </source>
</evidence>
<feature type="chain" id="PRO_5046243875" evidence="2">
    <location>
        <begin position="21"/>
        <end position="258"/>
    </location>
</feature>
<feature type="compositionally biased region" description="Low complexity" evidence="1">
    <location>
        <begin position="200"/>
        <end position="211"/>
    </location>
</feature>
<sequence length="258" mass="27209">MRKKLLLSIALAGIVSVVSACGTPEDGSESGSETSQAPASESGAPEAAPEIADADLEGVPDVVALVNGTEILKADFESVYTAQYETSVMQSQMSGEAVDQDELKTQTIEGMISTELLVQEASERGIEASEEATTAALDELVAANSLGSAEEFYTALAEQGMDEATVNDQLATQVQVEQLIQEEAGDSAPSEEELTTAYDEAVAQQEEQNAQSGEETEVPPFEEARPALEEQLQTQKESAAAESLLSSLREDADVTINL</sequence>
<proteinExistence type="predicted"/>
<keyword evidence="2" id="KW-0732">Signal</keyword>
<feature type="compositionally biased region" description="Acidic residues" evidence="1">
    <location>
        <begin position="183"/>
        <end position="194"/>
    </location>
</feature>
<feature type="region of interest" description="Disordered" evidence="1">
    <location>
        <begin position="22"/>
        <end position="54"/>
    </location>
</feature>
<gene>
    <name evidence="3" type="ORF">ACFSFX_00255</name>
</gene>
<name>A0ABW4Q375_9MICC</name>